<dbReference type="AlphaFoldDB" id="C6H8Y9"/>
<reference evidence="2" key="1">
    <citation type="submission" date="2009-05" db="EMBL/GenBank/DDBJ databases">
        <title>The genome sequence of Ajellomyces capsulatus strain H143.</title>
        <authorList>
            <person name="Champion M."/>
            <person name="Cuomo C.A."/>
            <person name="Ma L.-J."/>
            <person name="Henn M.R."/>
            <person name="Sil A."/>
            <person name="Goldman B."/>
            <person name="Young S.K."/>
            <person name="Kodira C.D."/>
            <person name="Zeng Q."/>
            <person name="Koehrsen M."/>
            <person name="Alvarado L."/>
            <person name="Berlin A.M."/>
            <person name="Borenstein D."/>
            <person name="Chen Z."/>
            <person name="Engels R."/>
            <person name="Freedman E."/>
            <person name="Gellesch M."/>
            <person name="Goldberg J."/>
            <person name="Griggs A."/>
            <person name="Gujja S."/>
            <person name="Heiman D.I."/>
            <person name="Hepburn T.A."/>
            <person name="Howarth C."/>
            <person name="Jen D."/>
            <person name="Larson L."/>
            <person name="Lewis B."/>
            <person name="Mehta T."/>
            <person name="Park D."/>
            <person name="Pearson M."/>
            <person name="Roberts A."/>
            <person name="Saif S."/>
            <person name="Shea T.D."/>
            <person name="Shenoy N."/>
            <person name="Sisk P."/>
            <person name="Stolte C."/>
            <person name="Sykes S."/>
            <person name="Walk T."/>
            <person name="White J."/>
            <person name="Yandava C."/>
            <person name="Klein B."/>
            <person name="McEwen J.G."/>
            <person name="Puccia R."/>
            <person name="Goldman G.H."/>
            <person name="Felipe M.S."/>
            <person name="Nino-Vega G."/>
            <person name="San-Blas G."/>
            <person name="Taylor J.W."/>
            <person name="Mendoza L."/>
            <person name="Galagan J.E."/>
            <person name="Nusbaum C."/>
            <person name="Birren B.W."/>
        </authorList>
    </citation>
    <scope>NUCLEOTIDE SEQUENCE [LARGE SCALE GENOMIC DNA]</scope>
    <source>
        <strain evidence="2">H143</strain>
    </source>
</reference>
<proteinExistence type="predicted"/>
<sequence>MSYDTVSVLGATIQKQKGIKKNSYNQSSQCEQVLAVAGERMKDIAQSGDTESRTLPDNMVMLTNNERHQAPLTLDYAKTTLRASCNATPPRREYEVLGDTKILPPLKLGSPNLFEKSDLAPGHFFNRHEDAQ</sequence>
<dbReference type="HOGENOM" id="CLU_1916459_0_0_1"/>
<name>C6H8Y9_AJECH</name>
<evidence type="ECO:0000313" key="2">
    <source>
        <dbReference type="Proteomes" id="UP000002624"/>
    </source>
</evidence>
<protein>
    <submittedName>
        <fullName evidence="1">Uncharacterized protein</fullName>
    </submittedName>
</protein>
<accession>C6H8Y9</accession>
<dbReference type="Proteomes" id="UP000002624">
    <property type="component" value="Unassembled WGS sequence"/>
</dbReference>
<evidence type="ECO:0000313" key="1">
    <source>
        <dbReference type="EMBL" id="EER42772.1"/>
    </source>
</evidence>
<dbReference type="EMBL" id="GG692421">
    <property type="protein sequence ID" value="EER42772.1"/>
    <property type="molecule type" value="Genomic_DNA"/>
</dbReference>
<gene>
    <name evidence="1" type="ORF">HCDG_02670</name>
</gene>
<dbReference type="VEuPathDB" id="FungiDB:HCDG_02670"/>
<organism evidence="1 2">
    <name type="scientific">Ajellomyces capsulatus (strain H143)</name>
    <name type="common">Darling's disease fungus</name>
    <name type="synonym">Histoplasma capsulatum</name>
    <dbReference type="NCBI Taxonomy" id="544712"/>
    <lineage>
        <taxon>Eukaryota</taxon>
        <taxon>Fungi</taxon>
        <taxon>Dikarya</taxon>
        <taxon>Ascomycota</taxon>
        <taxon>Pezizomycotina</taxon>
        <taxon>Eurotiomycetes</taxon>
        <taxon>Eurotiomycetidae</taxon>
        <taxon>Onygenales</taxon>
        <taxon>Ajellomycetaceae</taxon>
        <taxon>Histoplasma</taxon>
    </lineage>
</organism>